<accession>A0ABR5TJB9</accession>
<reference evidence="2 3" key="1">
    <citation type="submission" date="2015-11" db="EMBL/GenBank/DDBJ databases">
        <authorList>
            <person name="Sahl J."/>
            <person name="Wagner D."/>
            <person name="Keim P."/>
        </authorList>
    </citation>
    <scope>NUCLEOTIDE SEQUENCE [LARGE SCALE GENOMIC DNA]</scope>
    <source>
        <strain evidence="2 3">BDU18</strain>
    </source>
</reference>
<name>A0ABR5TJB9_9BURK</name>
<dbReference type="EMBL" id="LNJQ01000001">
    <property type="protein sequence ID" value="KWZ44755.1"/>
    <property type="molecule type" value="Genomic_DNA"/>
</dbReference>
<keyword evidence="3" id="KW-1185">Reference proteome</keyword>
<sequence length="95" mass="10622">MGIGIGKGKRWAVRLFRWLSYAGMAALAAVLAFGAFLTMGAHPLDAGLAWVIFAFAVVQIPLYVVIFRALRRVRWLDPESLPHEWEPSAREARGR</sequence>
<organism evidence="2 3">
    <name type="scientific">Burkholderia savannae</name>
    <dbReference type="NCBI Taxonomy" id="1637837"/>
    <lineage>
        <taxon>Bacteria</taxon>
        <taxon>Pseudomonadati</taxon>
        <taxon>Pseudomonadota</taxon>
        <taxon>Betaproteobacteria</taxon>
        <taxon>Burkholderiales</taxon>
        <taxon>Burkholderiaceae</taxon>
        <taxon>Burkholderia</taxon>
        <taxon>pseudomallei group</taxon>
    </lineage>
</organism>
<gene>
    <name evidence="2" type="ORF">WS72_06600</name>
</gene>
<feature type="transmembrane region" description="Helical" evidence="1">
    <location>
        <begin position="21"/>
        <end position="41"/>
    </location>
</feature>
<evidence type="ECO:0000256" key="1">
    <source>
        <dbReference type="SAM" id="Phobius"/>
    </source>
</evidence>
<evidence type="ECO:0000313" key="2">
    <source>
        <dbReference type="EMBL" id="KWZ44755.1"/>
    </source>
</evidence>
<evidence type="ECO:0000313" key="3">
    <source>
        <dbReference type="Proteomes" id="UP000070255"/>
    </source>
</evidence>
<keyword evidence="1" id="KW-0812">Transmembrane</keyword>
<protein>
    <recommendedName>
        <fullName evidence="4">DUF2842 domain-containing protein</fullName>
    </recommendedName>
</protein>
<evidence type="ECO:0008006" key="4">
    <source>
        <dbReference type="Google" id="ProtNLM"/>
    </source>
</evidence>
<keyword evidence="1" id="KW-1133">Transmembrane helix</keyword>
<dbReference type="Proteomes" id="UP000070255">
    <property type="component" value="Unassembled WGS sequence"/>
</dbReference>
<keyword evidence="1" id="KW-0472">Membrane</keyword>
<feature type="transmembrane region" description="Helical" evidence="1">
    <location>
        <begin position="47"/>
        <end position="66"/>
    </location>
</feature>
<proteinExistence type="predicted"/>
<comment type="caution">
    <text evidence="2">The sequence shown here is derived from an EMBL/GenBank/DDBJ whole genome shotgun (WGS) entry which is preliminary data.</text>
</comment>